<accession>A0A7D3XHW4</accession>
<reference evidence="2 3" key="1">
    <citation type="submission" date="2020-01" db="EMBL/GenBank/DDBJ databases">
        <authorList>
            <person name="Gulvik C.A."/>
            <person name="Batra D.G."/>
        </authorList>
    </citation>
    <scope>NUCLEOTIDE SEQUENCE [LARGE SCALE GENOMIC DNA]</scope>
    <source>
        <strain evidence="2 3">W9323</strain>
    </source>
</reference>
<feature type="transmembrane region" description="Helical" evidence="1">
    <location>
        <begin position="31"/>
        <end position="50"/>
    </location>
</feature>
<organism evidence="2 3">
    <name type="scientific">Kroppenstedtia pulmonis</name>
    <dbReference type="NCBI Taxonomy" id="1380685"/>
    <lineage>
        <taxon>Bacteria</taxon>
        <taxon>Bacillati</taxon>
        <taxon>Bacillota</taxon>
        <taxon>Bacilli</taxon>
        <taxon>Bacillales</taxon>
        <taxon>Thermoactinomycetaceae</taxon>
        <taxon>Kroppenstedtia</taxon>
    </lineage>
</organism>
<keyword evidence="1" id="KW-0812">Transmembrane</keyword>
<name>A0A7D3XHW4_9BACL</name>
<dbReference type="Proteomes" id="UP000503088">
    <property type="component" value="Chromosome"/>
</dbReference>
<keyword evidence="1" id="KW-1133">Transmembrane helix</keyword>
<keyword evidence="1" id="KW-0472">Membrane</keyword>
<evidence type="ECO:0000313" key="2">
    <source>
        <dbReference type="EMBL" id="QKG83499.1"/>
    </source>
</evidence>
<sequence length="53" mass="5803">MNAKASAFACRFTGCIGVIASLLFWKVYGPLGMIIGLIGSLFWFGLGRYVEKK</sequence>
<protein>
    <submittedName>
        <fullName evidence="2">Uncharacterized protein</fullName>
    </submittedName>
</protein>
<evidence type="ECO:0000256" key="1">
    <source>
        <dbReference type="SAM" id="Phobius"/>
    </source>
</evidence>
<gene>
    <name evidence="2" type="ORF">GXN76_02770</name>
</gene>
<dbReference type="KEGG" id="kpul:GXN76_02770"/>
<feature type="transmembrane region" description="Helical" evidence="1">
    <location>
        <begin position="7"/>
        <end position="25"/>
    </location>
</feature>
<proteinExistence type="predicted"/>
<dbReference type="RefSeq" id="WP_173220294.1">
    <property type="nucleotide sequence ID" value="NZ_CP048104.1"/>
</dbReference>
<keyword evidence="3" id="KW-1185">Reference proteome</keyword>
<dbReference type="AlphaFoldDB" id="A0A7D3XHW4"/>
<dbReference type="EMBL" id="CP048104">
    <property type="protein sequence ID" value="QKG83499.1"/>
    <property type="molecule type" value="Genomic_DNA"/>
</dbReference>
<evidence type="ECO:0000313" key="3">
    <source>
        <dbReference type="Proteomes" id="UP000503088"/>
    </source>
</evidence>